<name>A0A9N9WU75_9DIPT</name>
<feature type="compositionally biased region" description="Polar residues" evidence="1">
    <location>
        <begin position="22"/>
        <end position="31"/>
    </location>
</feature>
<proteinExistence type="predicted"/>
<dbReference type="InterPro" id="IPR019034">
    <property type="entry name" value="UPF0390"/>
</dbReference>
<dbReference type="EMBL" id="OU895878">
    <property type="protein sequence ID" value="CAG9806158.1"/>
    <property type="molecule type" value="Genomic_DNA"/>
</dbReference>
<evidence type="ECO:0000313" key="3">
    <source>
        <dbReference type="Proteomes" id="UP001153620"/>
    </source>
</evidence>
<dbReference type="AlphaFoldDB" id="A0A9N9WU75"/>
<evidence type="ECO:0000256" key="1">
    <source>
        <dbReference type="SAM" id="MobiDB-lite"/>
    </source>
</evidence>
<dbReference type="Pfam" id="PF09495">
    <property type="entry name" value="DUF2462"/>
    <property type="match status" value="1"/>
</dbReference>
<accession>A0A9N9WU75</accession>
<dbReference type="OrthoDB" id="6261058at2759"/>
<dbReference type="Proteomes" id="UP001153620">
    <property type="component" value="Chromosome 2"/>
</dbReference>
<feature type="compositionally biased region" description="Basic residues" evidence="1">
    <location>
        <begin position="32"/>
        <end position="41"/>
    </location>
</feature>
<evidence type="ECO:0000313" key="2">
    <source>
        <dbReference type="EMBL" id="CAG9806158.1"/>
    </source>
</evidence>
<reference evidence="2" key="2">
    <citation type="submission" date="2022-10" db="EMBL/GenBank/DDBJ databases">
        <authorList>
            <consortium name="ENA_rothamsted_submissions"/>
            <consortium name="culmorum"/>
            <person name="King R."/>
        </authorList>
    </citation>
    <scope>NUCLEOTIDE SEQUENCE</scope>
</reference>
<protein>
    <submittedName>
        <fullName evidence="2">Uncharacterized protein</fullName>
    </submittedName>
</protein>
<keyword evidence="3" id="KW-1185">Reference proteome</keyword>
<reference evidence="2" key="1">
    <citation type="submission" date="2022-01" db="EMBL/GenBank/DDBJ databases">
        <authorList>
            <person name="King R."/>
        </authorList>
    </citation>
    <scope>NUCLEOTIDE SEQUENCE</scope>
</reference>
<organism evidence="2 3">
    <name type="scientific">Chironomus riparius</name>
    <dbReference type="NCBI Taxonomy" id="315576"/>
    <lineage>
        <taxon>Eukaryota</taxon>
        <taxon>Metazoa</taxon>
        <taxon>Ecdysozoa</taxon>
        <taxon>Arthropoda</taxon>
        <taxon>Hexapoda</taxon>
        <taxon>Insecta</taxon>
        <taxon>Pterygota</taxon>
        <taxon>Neoptera</taxon>
        <taxon>Endopterygota</taxon>
        <taxon>Diptera</taxon>
        <taxon>Nematocera</taxon>
        <taxon>Chironomoidea</taxon>
        <taxon>Chironomidae</taxon>
        <taxon>Chironominae</taxon>
        <taxon>Chironomus</taxon>
    </lineage>
</organism>
<feature type="compositionally biased region" description="Basic residues" evidence="1">
    <location>
        <begin position="1"/>
        <end position="10"/>
    </location>
</feature>
<gene>
    <name evidence="2" type="ORF">CHIRRI_LOCUS9022</name>
</gene>
<sequence>MAQGKNKTKAKLPDNVKHKTFNKTNKQNSAFQKRKSAPAKQKLKDKQKIQEAITKSVNRKNEDEMRSRSVSHKPNLSSAQKAVANHHDKANKSVNEIMEAE</sequence>
<feature type="region of interest" description="Disordered" evidence="1">
    <location>
        <begin position="1"/>
        <end position="101"/>
    </location>
</feature>